<comment type="subunit">
    <text evidence="7">Homotrimer.</text>
</comment>
<sequence>MKLSEIVAKIGGELFGVDVEVGQLAPLESADGTAIAFLSNPKYHHQLSDTQAAAVIVHPSVVDVPEHLSIIRSDDPYLYFAQLAWLFHPRAQANHQRHPSAVVADSAIVPASCEIGAHAYVGEHTVLGENCRVLAGAVIEHDCVLGDDCVIHPNVTVYHGCTLGQRVEIHSGTVIGGDGFGYAPVKADGSWFKIPQTGGVTLADDVEIGSNSTVDRGALEDTRIGRGSKIDNFVQIAHNCQVGEHTVIASCTGISGSCKIGNHVVIAGGVGMAGHLTIADKTFIGGGTNITKSITEAGHYASVYPMQTFKEWSKNAVYVRRLADMNGRIKQLEQHIAALGGAKE</sequence>
<keyword evidence="2 7" id="KW-0441">Lipid A biosynthesis</keyword>
<feature type="active site" description="Proton acceptor" evidence="7">
    <location>
        <position position="238"/>
    </location>
</feature>
<dbReference type="SUPFAM" id="SSF51161">
    <property type="entry name" value="Trimeric LpxA-like enzymes"/>
    <property type="match status" value="1"/>
</dbReference>
<comment type="catalytic activity">
    <reaction evidence="7">
        <text>a UDP-3-O-[(3R)-3-hydroxyacyl]-alpha-D-glucosamine + a (3R)-hydroxyacyl-[ACP] = a UDP-2-N,3-O-bis[(3R)-3-hydroxyacyl]-alpha-D-glucosamine + holo-[ACP] + H(+)</text>
        <dbReference type="Rhea" id="RHEA:53836"/>
        <dbReference type="Rhea" id="RHEA-COMP:9685"/>
        <dbReference type="Rhea" id="RHEA-COMP:9945"/>
        <dbReference type="ChEBI" id="CHEBI:15378"/>
        <dbReference type="ChEBI" id="CHEBI:64479"/>
        <dbReference type="ChEBI" id="CHEBI:78827"/>
        <dbReference type="ChEBI" id="CHEBI:137740"/>
        <dbReference type="ChEBI" id="CHEBI:137748"/>
        <dbReference type="EC" id="2.3.1.191"/>
    </reaction>
</comment>
<evidence type="ECO:0000256" key="4">
    <source>
        <dbReference type="ARBA" id="ARBA00022737"/>
    </source>
</evidence>
<comment type="similarity">
    <text evidence="7">Belongs to the transferase hexapeptide repeat family. LpxD subfamily.</text>
</comment>
<dbReference type="Pfam" id="PF04613">
    <property type="entry name" value="LpxD"/>
    <property type="match status" value="1"/>
</dbReference>
<keyword evidence="10" id="KW-1185">Reference proteome</keyword>
<dbReference type="EC" id="2.3.1.191" evidence="7"/>
<dbReference type="Proteomes" id="UP000832011">
    <property type="component" value="Chromosome"/>
</dbReference>
<evidence type="ECO:0000313" key="10">
    <source>
        <dbReference type="Proteomes" id="UP000832011"/>
    </source>
</evidence>
<evidence type="ECO:0000256" key="2">
    <source>
        <dbReference type="ARBA" id="ARBA00022556"/>
    </source>
</evidence>
<dbReference type="CDD" id="cd03352">
    <property type="entry name" value="LbH_LpxD"/>
    <property type="match status" value="1"/>
</dbReference>
<keyword evidence="1 7" id="KW-0444">Lipid biosynthesis</keyword>
<dbReference type="Gene3D" id="3.40.1390.10">
    <property type="entry name" value="MurE/MurF, N-terminal domain"/>
    <property type="match status" value="1"/>
</dbReference>
<dbReference type="GO" id="GO:0103118">
    <property type="term" value="F:UDP-3-O-[(3R)-3-hydroxyacyl]-glucosamine N-acyltransferase activity"/>
    <property type="evidence" value="ECO:0007669"/>
    <property type="project" value="UniProtKB-EC"/>
</dbReference>
<evidence type="ECO:0000256" key="5">
    <source>
        <dbReference type="ARBA" id="ARBA00023098"/>
    </source>
</evidence>
<evidence type="ECO:0000256" key="1">
    <source>
        <dbReference type="ARBA" id="ARBA00022516"/>
    </source>
</evidence>
<dbReference type="InterPro" id="IPR001451">
    <property type="entry name" value="Hexapep"/>
</dbReference>
<dbReference type="Gene3D" id="1.20.5.170">
    <property type="match status" value="1"/>
</dbReference>
<dbReference type="Gene3D" id="2.160.10.10">
    <property type="entry name" value="Hexapeptide repeat proteins"/>
    <property type="match status" value="1"/>
</dbReference>
<protein>
    <recommendedName>
        <fullName evidence="7">UDP-3-O-acylglucosamine N-acyltransferase</fullName>
        <ecNumber evidence="7">2.3.1.191</ecNumber>
    </recommendedName>
</protein>
<accession>A0ABY4E5U2</accession>
<dbReference type="InterPro" id="IPR020573">
    <property type="entry name" value="UDP_GlcNAc_AcTrfase_non-rep"/>
</dbReference>
<feature type="domain" description="UDP-3-O-[3-hydroxymyristoyl] glucosamine N-acyltransferase non-repeat region" evidence="8">
    <location>
        <begin position="18"/>
        <end position="84"/>
    </location>
</feature>
<evidence type="ECO:0000256" key="3">
    <source>
        <dbReference type="ARBA" id="ARBA00022679"/>
    </source>
</evidence>
<dbReference type="InterPro" id="IPR007691">
    <property type="entry name" value="LpxD"/>
</dbReference>
<dbReference type="PANTHER" id="PTHR43378">
    <property type="entry name" value="UDP-3-O-ACYLGLUCOSAMINE N-ACYLTRANSFERASE"/>
    <property type="match status" value="1"/>
</dbReference>
<evidence type="ECO:0000256" key="6">
    <source>
        <dbReference type="ARBA" id="ARBA00023315"/>
    </source>
</evidence>
<keyword evidence="4 7" id="KW-0677">Repeat</keyword>
<dbReference type="Pfam" id="PF00132">
    <property type="entry name" value="Hexapep"/>
    <property type="match status" value="2"/>
</dbReference>
<dbReference type="RefSeq" id="WP_058304982.1">
    <property type="nucleotide sequence ID" value="NZ_CABKVG010000005.1"/>
</dbReference>
<dbReference type="EMBL" id="CP091511">
    <property type="protein sequence ID" value="UOO90658.1"/>
    <property type="molecule type" value="Genomic_DNA"/>
</dbReference>
<keyword evidence="6 7" id="KW-0012">Acyltransferase</keyword>
<dbReference type="NCBIfam" id="NF002060">
    <property type="entry name" value="PRK00892.1"/>
    <property type="match status" value="1"/>
</dbReference>
<evidence type="ECO:0000259" key="8">
    <source>
        <dbReference type="Pfam" id="PF04613"/>
    </source>
</evidence>
<dbReference type="HAMAP" id="MF_00523">
    <property type="entry name" value="LpxD"/>
    <property type="match status" value="1"/>
</dbReference>
<proteinExistence type="inferred from homology"/>
<reference evidence="9 10" key="1">
    <citation type="journal article" date="2022" name="Res Sq">
        <title>Evolution of multicellular longitudinally dividing oral cavity symbionts (Neisseriaceae).</title>
        <authorList>
            <person name="Nyongesa S."/>
            <person name="Weber P."/>
            <person name="Bernet E."/>
            <person name="Pullido F."/>
            <person name="Nieckarz M."/>
            <person name="Delaby M."/>
            <person name="Nieves C."/>
            <person name="Viehboeck T."/>
            <person name="Krause N."/>
            <person name="Rivera-Millot A."/>
            <person name="Nakamura A."/>
            <person name="Vischer N."/>
            <person name="VanNieuwenhze M."/>
            <person name="Brun Y."/>
            <person name="Cava F."/>
            <person name="Bulgheresi S."/>
            <person name="Veyrier F."/>
        </authorList>
    </citation>
    <scope>NUCLEOTIDE SEQUENCE [LARGE SCALE GENOMIC DNA]</scope>
    <source>
        <strain evidence="9 10">SN4</strain>
    </source>
</reference>
<dbReference type="InterPro" id="IPR011004">
    <property type="entry name" value="Trimer_LpxA-like_sf"/>
</dbReference>
<gene>
    <name evidence="7 9" type="primary">lpxD</name>
    <name evidence="9" type="ORF">LVJ82_06720</name>
</gene>
<keyword evidence="3 7" id="KW-0808">Transferase</keyword>
<evidence type="ECO:0000313" key="9">
    <source>
        <dbReference type="EMBL" id="UOO90658.1"/>
    </source>
</evidence>
<evidence type="ECO:0000256" key="7">
    <source>
        <dbReference type="HAMAP-Rule" id="MF_00523"/>
    </source>
</evidence>
<comment type="pathway">
    <text evidence="7">Bacterial outer membrane biogenesis; LPS lipid A biosynthesis.</text>
</comment>
<dbReference type="NCBIfam" id="TIGR01853">
    <property type="entry name" value="lipid_A_lpxD"/>
    <property type="match status" value="1"/>
</dbReference>
<dbReference type="PANTHER" id="PTHR43378:SF2">
    <property type="entry name" value="UDP-3-O-ACYLGLUCOSAMINE N-ACYLTRANSFERASE 1, MITOCHONDRIAL-RELATED"/>
    <property type="match status" value="1"/>
</dbReference>
<name>A0ABY4E5U2_9NEIS</name>
<keyword evidence="5 7" id="KW-0443">Lipid metabolism</keyword>
<organism evidence="9 10">
    <name type="scientific">Vitreoscilla massiliensis</name>
    <dbReference type="NCBI Taxonomy" id="1689272"/>
    <lineage>
        <taxon>Bacteria</taxon>
        <taxon>Pseudomonadati</taxon>
        <taxon>Pseudomonadota</taxon>
        <taxon>Betaproteobacteria</taxon>
        <taxon>Neisseriales</taxon>
        <taxon>Neisseriaceae</taxon>
        <taxon>Vitreoscilla</taxon>
    </lineage>
</organism>
<comment type="function">
    <text evidence="7">Catalyzes the N-acylation of UDP-3-O-acylglucosamine using 3-hydroxyacyl-ACP as the acyl donor. Is involved in the biosynthesis of lipid A, a phosphorylated glycolipid that anchors the lipopolysaccharide to the outer membrane of the cell.</text>
</comment>